<evidence type="ECO:0000259" key="8">
    <source>
        <dbReference type="PROSITE" id="PS50893"/>
    </source>
</evidence>
<dbReference type="Pfam" id="PF00005">
    <property type="entry name" value="ABC_tran"/>
    <property type="match status" value="2"/>
</dbReference>
<feature type="domain" description="ABC transporter" evidence="8">
    <location>
        <begin position="4"/>
        <end position="250"/>
    </location>
</feature>
<dbReference type="InterPro" id="IPR013563">
    <property type="entry name" value="Oligopep_ABC_C"/>
</dbReference>
<keyword evidence="7" id="KW-0472">Membrane</keyword>
<name>A0ABZ1G2Q3_9ACTN</name>
<dbReference type="CDD" id="cd03257">
    <property type="entry name" value="ABC_NikE_OppD_transporters"/>
    <property type="match status" value="2"/>
</dbReference>
<feature type="domain" description="ABC transporter" evidence="8">
    <location>
        <begin position="279"/>
        <end position="506"/>
    </location>
</feature>
<evidence type="ECO:0000313" key="10">
    <source>
        <dbReference type="Proteomes" id="UP001330827"/>
    </source>
</evidence>
<keyword evidence="10" id="KW-1185">Reference proteome</keyword>
<dbReference type="PROSITE" id="PS50893">
    <property type="entry name" value="ABC_TRANSPORTER_2"/>
    <property type="match status" value="2"/>
</dbReference>
<dbReference type="SMART" id="SM00382">
    <property type="entry name" value="AAA"/>
    <property type="match status" value="2"/>
</dbReference>
<evidence type="ECO:0000256" key="5">
    <source>
        <dbReference type="ARBA" id="ARBA00022741"/>
    </source>
</evidence>
<keyword evidence="5" id="KW-0547">Nucleotide-binding</keyword>
<dbReference type="Proteomes" id="UP001330827">
    <property type="component" value="Chromosome"/>
</dbReference>
<dbReference type="RefSeq" id="WP_326591750.1">
    <property type="nucleotide sequence ID" value="NZ_CP109114.1"/>
</dbReference>
<dbReference type="GO" id="GO:0005524">
    <property type="term" value="F:ATP binding"/>
    <property type="evidence" value="ECO:0007669"/>
    <property type="project" value="UniProtKB-KW"/>
</dbReference>
<dbReference type="InterPro" id="IPR003439">
    <property type="entry name" value="ABC_transporter-like_ATP-bd"/>
</dbReference>
<evidence type="ECO:0000256" key="6">
    <source>
        <dbReference type="ARBA" id="ARBA00022840"/>
    </source>
</evidence>
<dbReference type="Pfam" id="PF08352">
    <property type="entry name" value="oligo_HPY"/>
    <property type="match status" value="2"/>
</dbReference>
<evidence type="ECO:0000256" key="1">
    <source>
        <dbReference type="ARBA" id="ARBA00004202"/>
    </source>
</evidence>
<sequence>MSLVEVTDLSISFGDVQAVSGLSFSLEAGGALGIVGESGSGKSASAYALLGLHRGTGARVGGSVRVAGVDVQTADDAELRGLRGAKAAVVFQDPLSSLDPYYAVGAQIAQVHRVHNRVSRRAARARAVEVLDRVGIPDAARRSRSRPHEFSGGMRQRALIAMALACEPQLLIADEPTTALDVTVQAQILDLLHDLRRETGMGLLLVTHDVGVAAESVDEVLVMRSGLAVERGPVAQVLGAPREPYTKALMSAVPRIAAEPGGPAATTGRVVPDEAEVLIEADGVRQVFGRGKSALAAVDGVSLTVRHGETLGIVGESGSGKTTLGRMLVGLLEPTSGRLTRVDPVQMVFQDPVSSLNPRRSVGESVADPLRARGQRDEGVIRARVQDLLERVGLDPEQYDRYPHEFSGGQRQRVGIARALAAEPRLIVCDEAVSALDVTTQAQVTALLAELQQELGLALVFIAHDLAVVRQVSDRVAVMRHGRIVEEGTVEQVYGDPRDPYTKQLLAAVPALDPARAAVRRAARAEPVAG</sequence>
<dbReference type="NCBIfam" id="NF008453">
    <property type="entry name" value="PRK11308.1"/>
    <property type="match status" value="2"/>
</dbReference>
<keyword evidence="6 9" id="KW-0067">ATP-binding</keyword>
<evidence type="ECO:0000256" key="3">
    <source>
        <dbReference type="ARBA" id="ARBA00022448"/>
    </source>
</evidence>
<reference evidence="9 10" key="1">
    <citation type="submission" date="2022-10" db="EMBL/GenBank/DDBJ databases">
        <title>The complete genomes of actinobacterial strains from the NBC collection.</title>
        <authorList>
            <person name="Joergensen T.S."/>
            <person name="Alvarez Arevalo M."/>
            <person name="Sterndorff E.B."/>
            <person name="Faurdal D."/>
            <person name="Vuksanovic O."/>
            <person name="Mourched A.-S."/>
            <person name="Charusanti P."/>
            <person name="Shaw S."/>
            <person name="Blin K."/>
            <person name="Weber T."/>
        </authorList>
    </citation>
    <scope>NUCLEOTIDE SEQUENCE [LARGE SCALE GENOMIC DNA]</scope>
    <source>
        <strain evidence="9 10">NBC 01769</strain>
    </source>
</reference>
<protein>
    <submittedName>
        <fullName evidence="9">ABC transporter ATP-binding protein</fullName>
    </submittedName>
</protein>
<dbReference type="PANTHER" id="PTHR43297">
    <property type="entry name" value="OLIGOPEPTIDE TRANSPORT ATP-BINDING PROTEIN APPD"/>
    <property type="match status" value="1"/>
</dbReference>
<proteinExistence type="inferred from homology"/>
<evidence type="ECO:0000256" key="2">
    <source>
        <dbReference type="ARBA" id="ARBA00005417"/>
    </source>
</evidence>
<dbReference type="InterPro" id="IPR027417">
    <property type="entry name" value="P-loop_NTPase"/>
</dbReference>
<evidence type="ECO:0000256" key="4">
    <source>
        <dbReference type="ARBA" id="ARBA00022475"/>
    </source>
</evidence>
<organism evidence="9 10">
    <name type="scientific">Streptomyces brevispora</name>
    <dbReference type="NCBI Taxonomy" id="887462"/>
    <lineage>
        <taxon>Bacteria</taxon>
        <taxon>Bacillati</taxon>
        <taxon>Actinomycetota</taxon>
        <taxon>Actinomycetes</taxon>
        <taxon>Kitasatosporales</taxon>
        <taxon>Streptomycetaceae</taxon>
        <taxon>Streptomyces</taxon>
    </lineage>
</organism>
<keyword evidence="4" id="KW-1003">Cell membrane</keyword>
<evidence type="ECO:0000313" key="9">
    <source>
        <dbReference type="EMBL" id="WSC13454.1"/>
    </source>
</evidence>
<dbReference type="InterPro" id="IPR017871">
    <property type="entry name" value="ABC_transporter-like_CS"/>
</dbReference>
<accession>A0ABZ1G2Q3</accession>
<dbReference type="PROSITE" id="PS00211">
    <property type="entry name" value="ABC_TRANSPORTER_1"/>
    <property type="match status" value="2"/>
</dbReference>
<comment type="similarity">
    <text evidence="2">Belongs to the ABC transporter superfamily.</text>
</comment>
<dbReference type="PANTHER" id="PTHR43297:SF2">
    <property type="entry name" value="DIPEPTIDE TRANSPORT ATP-BINDING PROTEIN DPPD"/>
    <property type="match status" value="1"/>
</dbReference>
<gene>
    <name evidence="9" type="ORF">OIE64_11875</name>
</gene>
<dbReference type="SUPFAM" id="SSF52540">
    <property type="entry name" value="P-loop containing nucleoside triphosphate hydrolases"/>
    <property type="match status" value="2"/>
</dbReference>
<dbReference type="InterPro" id="IPR003593">
    <property type="entry name" value="AAA+_ATPase"/>
</dbReference>
<dbReference type="EMBL" id="CP109114">
    <property type="protein sequence ID" value="WSC13454.1"/>
    <property type="molecule type" value="Genomic_DNA"/>
</dbReference>
<dbReference type="Gene3D" id="3.40.50.300">
    <property type="entry name" value="P-loop containing nucleotide triphosphate hydrolases"/>
    <property type="match status" value="2"/>
</dbReference>
<evidence type="ECO:0000256" key="7">
    <source>
        <dbReference type="ARBA" id="ARBA00023136"/>
    </source>
</evidence>
<comment type="subcellular location">
    <subcellularLocation>
        <location evidence="1">Cell membrane</location>
        <topology evidence="1">Peripheral membrane protein</topology>
    </subcellularLocation>
</comment>
<dbReference type="InterPro" id="IPR050388">
    <property type="entry name" value="ABC_Ni/Peptide_Import"/>
</dbReference>
<keyword evidence="3" id="KW-0813">Transport</keyword>